<dbReference type="EMBL" id="JAEPBG010000013">
    <property type="protein sequence ID" value="MBK4737571.1"/>
    <property type="molecule type" value="Genomic_DNA"/>
</dbReference>
<evidence type="ECO:0000313" key="4">
    <source>
        <dbReference type="Proteomes" id="UP000622890"/>
    </source>
</evidence>
<feature type="signal peptide" evidence="2">
    <location>
        <begin position="1"/>
        <end position="22"/>
    </location>
</feature>
<feature type="region of interest" description="Disordered" evidence="1">
    <location>
        <begin position="391"/>
        <end position="425"/>
    </location>
</feature>
<evidence type="ECO:0000256" key="2">
    <source>
        <dbReference type="SAM" id="SignalP"/>
    </source>
</evidence>
<evidence type="ECO:0000256" key="1">
    <source>
        <dbReference type="SAM" id="MobiDB-lite"/>
    </source>
</evidence>
<comment type="caution">
    <text evidence="3">The sequence shown here is derived from an EMBL/GenBank/DDBJ whole genome shotgun (WGS) entry which is preliminary data.</text>
</comment>
<dbReference type="SUPFAM" id="SSF51126">
    <property type="entry name" value="Pectin lyase-like"/>
    <property type="match status" value="1"/>
</dbReference>
<dbReference type="InterPro" id="IPR011050">
    <property type="entry name" value="Pectin_lyase_fold/virulence"/>
</dbReference>
<evidence type="ECO:0000313" key="3">
    <source>
        <dbReference type="EMBL" id="MBK4737571.1"/>
    </source>
</evidence>
<dbReference type="RefSeq" id="WP_200595983.1">
    <property type="nucleotide sequence ID" value="NZ_JAEPBG010000013.1"/>
</dbReference>
<protein>
    <recommendedName>
        <fullName evidence="5">Right handed beta helix domain-containing protein</fullName>
    </recommendedName>
</protein>
<evidence type="ECO:0008006" key="5">
    <source>
        <dbReference type="Google" id="ProtNLM"/>
    </source>
</evidence>
<dbReference type="AlphaFoldDB" id="A0A934SYX0"/>
<keyword evidence="2" id="KW-0732">Signal</keyword>
<proteinExistence type="predicted"/>
<accession>A0A934SYX0</accession>
<feature type="compositionally biased region" description="Low complexity" evidence="1">
    <location>
        <begin position="396"/>
        <end position="425"/>
    </location>
</feature>
<keyword evidence="4" id="KW-1185">Reference proteome</keyword>
<organism evidence="3 4">
    <name type="scientific">Noviherbaspirillum pedocola</name>
    <dbReference type="NCBI Taxonomy" id="2801341"/>
    <lineage>
        <taxon>Bacteria</taxon>
        <taxon>Pseudomonadati</taxon>
        <taxon>Pseudomonadota</taxon>
        <taxon>Betaproteobacteria</taxon>
        <taxon>Burkholderiales</taxon>
        <taxon>Oxalobacteraceae</taxon>
        <taxon>Noviherbaspirillum</taxon>
    </lineage>
</organism>
<name>A0A934SYX0_9BURK</name>
<dbReference type="InterPro" id="IPR012334">
    <property type="entry name" value="Pectin_lyas_fold"/>
</dbReference>
<dbReference type="Proteomes" id="UP000622890">
    <property type="component" value="Unassembled WGS sequence"/>
</dbReference>
<gene>
    <name evidence="3" type="ORF">JJB74_23375</name>
</gene>
<reference evidence="3" key="1">
    <citation type="submission" date="2021-01" db="EMBL/GenBank/DDBJ databases">
        <title>Genome sequence of strain Noviherbaspirillum sp. DKR-6.</title>
        <authorList>
            <person name="Chaudhary D.K."/>
        </authorList>
    </citation>
    <scope>NUCLEOTIDE SEQUENCE</scope>
    <source>
        <strain evidence="3">DKR-6</strain>
    </source>
</reference>
<sequence>MFRTRKSSLTLGSLLAAFFVLAAPSVEARILSVGPGKTFSVPCHAFTASVDGDTVEIDAAGTYSGDTCTLYSSNLIIRGVNGRPKIDAAGRYSQGKGTWVVAGNNVTIENVEMMGAAVPDRNGAAVRLDGRDLTLRKVYFHHNENGLLTANDYVTNLVIENSEFAFNGDGSGYSHNLYVGHVNSLVFRGNYSHDANVGHDLKTRAQTNTIAYNRFSSTEGGRPSYEIDIPNAGTSYVIGNIIQQPAGNSNPNILAYGEEGASNNGQDLYVVNNTFLNDDSSNGAFIMVGGSVSTPALVQNNIFAGTGNAISQWNAIDRNNYRGTSPAFVDRNGWDLRPTAGSPLANAGAAADNAPSGVSLVASLQYAHIAGTASRPNDGAIDIGAYEAATATSTQNPDSTSSNPVSTTSPFTSTAPVTSSPTDTSTNWVPCANEWGVCNFSGTRQVRFGVNGQYVYKTVTGPVSCTNDVFGDPAVGYAKNCAYAVVTSSLSSETPTANANWTFCANEWASCNFTGSAQVRFGANGQYVYKTVTGPVSCTNDVFGDPAVGVAKNCSYAPVQSTVSWTGCASESGICSFSGAMRVRYGANGSYVYQVATGSIGCNNAIFGDPVYGIAKSCDYAPLDSVTNTSLDATMPAITVTPSVTWADCSAQWSFCGFSGTRQVRYGVPGKYVYKSFSNGVACTNDMFGDPAVGDTTKSCAYAM</sequence>
<feature type="chain" id="PRO_5037392830" description="Right handed beta helix domain-containing protein" evidence="2">
    <location>
        <begin position="23"/>
        <end position="704"/>
    </location>
</feature>
<dbReference type="Gene3D" id="2.160.20.10">
    <property type="entry name" value="Single-stranded right-handed beta-helix, Pectin lyase-like"/>
    <property type="match status" value="1"/>
</dbReference>